<dbReference type="GO" id="GO:0008270">
    <property type="term" value="F:zinc ion binding"/>
    <property type="evidence" value="ECO:0007669"/>
    <property type="project" value="UniProtKB-KW"/>
</dbReference>
<evidence type="ECO:0000313" key="5">
    <source>
        <dbReference type="Proteomes" id="UP001178507"/>
    </source>
</evidence>
<organism evidence="4 5">
    <name type="scientific">Effrenium voratum</name>
    <dbReference type="NCBI Taxonomy" id="2562239"/>
    <lineage>
        <taxon>Eukaryota</taxon>
        <taxon>Sar</taxon>
        <taxon>Alveolata</taxon>
        <taxon>Dinophyceae</taxon>
        <taxon>Suessiales</taxon>
        <taxon>Symbiodiniaceae</taxon>
        <taxon>Effrenium</taxon>
    </lineage>
</organism>
<evidence type="ECO:0000256" key="2">
    <source>
        <dbReference type="SAM" id="Phobius"/>
    </source>
</evidence>
<keyword evidence="2" id="KW-1133">Transmembrane helix</keyword>
<dbReference type="InterPro" id="IPR001841">
    <property type="entry name" value="Znf_RING"/>
</dbReference>
<gene>
    <name evidence="4" type="ORF">EVOR1521_LOCUS4561</name>
</gene>
<feature type="transmembrane region" description="Helical" evidence="2">
    <location>
        <begin position="49"/>
        <end position="67"/>
    </location>
</feature>
<sequence>MDGGNSMFGGFGASKLRPFTALSCGIISLGLALPLLVAVPSIRPFRKEIIVVACVLIFVGTLTRLRLERCREELRSHTEKKREVRRRCWAAMRYEDLCAEEPPEFHLMVIHQGPDGAPQREVLDVASVLESGLSLKNQTTCLCCLDDFEASQMVALLPCGHLFHEDCCLAWSSSKRRAGRTCPICRANFTVL</sequence>
<dbReference type="Proteomes" id="UP001178507">
    <property type="component" value="Unassembled WGS sequence"/>
</dbReference>
<keyword evidence="1" id="KW-0862">Zinc</keyword>
<keyword evidence="1" id="KW-0863">Zinc-finger</keyword>
<dbReference type="SUPFAM" id="SSF57850">
    <property type="entry name" value="RING/U-box"/>
    <property type="match status" value="1"/>
</dbReference>
<dbReference type="PROSITE" id="PS50089">
    <property type="entry name" value="ZF_RING_2"/>
    <property type="match status" value="1"/>
</dbReference>
<evidence type="ECO:0000256" key="1">
    <source>
        <dbReference type="PROSITE-ProRule" id="PRU00175"/>
    </source>
</evidence>
<proteinExistence type="predicted"/>
<name>A0AA36MP73_9DINO</name>
<keyword evidence="2" id="KW-0812">Transmembrane</keyword>
<dbReference type="InterPro" id="IPR013083">
    <property type="entry name" value="Znf_RING/FYVE/PHD"/>
</dbReference>
<comment type="caution">
    <text evidence="4">The sequence shown here is derived from an EMBL/GenBank/DDBJ whole genome shotgun (WGS) entry which is preliminary data.</text>
</comment>
<dbReference type="GO" id="GO:0061630">
    <property type="term" value="F:ubiquitin protein ligase activity"/>
    <property type="evidence" value="ECO:0007669"/>
    <property type="project" value="TreeGrafter"/>
</dbReference>
<dbReference type="SMART" id="SM00184">
    <property type="entry name" value="RING"/>
    <property type="match status" value="1"/>
</dbReference>
<dbReference type="Pfam" id="PF13639">
    <property type="entry name" value="zf-RING_2"/>
    <property type="match status" value="1"/>
</dbReference>
<dbReference type="PANTHER" id="PTHR22765">
    <property type="entry name" value="RING FINGER AND PROTEASE ASSOCIATED DOMAIN-CONTAINING"/>
    <property type="match status" value="1"/>
</dbReference>
<keyword evidence="2" id="KW-0472">Membrane</keyword>
<dbReference type="Gene3D" id="3.30.40.10">
    <property type="entry name" value="Zinc/RING finger domain, C3HC4 (zinc finger)"/>
    <property type="match status" value="1"/>
</dbReference>
<reference evidence="4" key="1">
    <citation type="submission" date="2023-08" db="EMBL/GenBank/DDBJ databases">
        <authorList>
            <person name="Chen Y."/>
            <person name="Shah S."/>
            <person name="Dougan E. K."/>
            <person name="Thang M."/>
            <person name="Chan C."/>
        </authorList>
    </citation>
    <scope>NUCLEOTIDE SEQUENCE</scope>
</reference>
<protein>
    <recommendedName>
        <fullName evidence="3">RING-type domain-containing protein</fullName>
    </recommendedName>
</protein>
<evidence type="ECO:0000259" key="3">
    <source>
        <dbReference type="PROSITE" id="PS50089"/>
    </source>
</evidence>
<feature type="domain" description="RING-type" evidence="3">
    <location>
        <begin position="141"/>
        <end position="186"/>
    </location>
</feature>
<accession>A0AA36MP73</accession>
<dbReference type="PANTHER" id="PTHR22765:SF411">
    <property type="entry name" value="OS02G0248440 PROTEIN"/>
    <property type="match status" value="1"/>
</dbReference>
<dbReference type="InterPro" id="IPR051826">
    <property type="entry name" value="E3_ubiquitin-ligase_domain"/>
</dbReference>
<keyword evidence="5" id="KW-1185">Reference proteome</keyword>
<dbReference type="EMBL" id="CAUJNA010000309">
    <property type="protein sequence ID" value="CAJ1375240.1"/>
    <property type="molecule type" value="Genomic_DNA"/>
</dbReference>
<dbReference type="AlphaFoldDB" id="A0AA36MP73"/>
<keyword evidence="1" id="KW-0479">Metal-binding</keyword>
<feature type="transmembrane region" description="Helical" evidence="2">
    <location>
        <begin position="21"/>
        <end position="43"/>
    </location>
</feature>
<evidence type="ECO:0000313" key="4">
    <source>
        <dbReference type="EMBL" id="CAJ1375240.1"/>
    </source>
</evidence>
<dbReference type="GO" id="GO:0006511">
    <property type="term" value="P:ubiquitin-dependent protein catabolic process"/>
    <property type="evidence" value="ECO:0007669"/>
    <property type="project" value="TreeGrafter"/>
</dbReference>